<evidence type="ECO:0008006" key="5">
    <source>
        <dbReference type="Google" id="ProtNLM"/>
    </source>
</evidence>
<accession>A0A410WXB2</accession>
<proteinExistence type="predicted"/>
<protein>
    <recommendedName>
        <fullName evidence="5">RNA polymerase alpha subunit C-terminal domain-containing protein</fullName>
    </recommendedName>
</protein>
<dbReference type="Proteomes" id="UP000288943">
    <property type="component" value="Chromosome"/>
</dbReference>
<dbReference type="KEGG" id="pchi:PC41400_14765"/>
<dbReference type="GeneID" id="95376076"/>
<evidence type="ECO:0000313" key="3">
    <source>
        <dbReference type="Proteomes" id="UP000288943"/>
    </source>
</evidence>
<dbReference type="Gene3D" id="1.10.150.20">
    <property type="entry name" value="5' to 3' exonuclease, C-terminal subdomain"/>
    <property type="match status" value="1"/>
</dbReference>
<dbReference type="EMBL" id="CP026520">
    <property type="protein sequence ID" value="QAV18871.1"/>
    <property type="molecule type" value="Genomic_DNA"/>
</dbReference>
<reference evidence="2 3" key="1">
    <citation type="submission" date="2018-01" db="EMBL/GenBank/DDBJ databases">
        <title>The whole genome sequencing and assembly of Paenibacillus chitinolyticus KCCM 41400 strain.</title>
        <authorList>
            <person name="Kim J.-Y."/>
            <person name="Park M.-K."/>
            <person name="Lee Y.-J."/>
            <person name="Yi H."/>
            <person name="Bahn Y.-S."/>
            <person name="Kim J.F."/>
            <person name="Lee D.-W."/>
        </authorList>
    </citation>
    <scope>NUCLEOTIDE SEQUENCE [LARGE SCALE GENOMIC DNA]</scope>
    <source>
        <strain evidence="2 3">KCCM 41400</strain>
    </source>
</reference>
<dbReference type="RefSeq" id="WP_042227632.1">
    <property type="nucleotide sequence ID" value="NZ_CP026520.1"/>
</dbReference>
<dbReference type="Proteomes" id="UP001527202">
    <property type="component" value="Unassembled WGS sequence"/>
</dbReference>
<dbReference type="AlphaFoldDB" id="A0A410WXB2"/>
<dbReference type="SUPFAM" id="SSF47789">
    <property type="entry name" value="C-terminal domain of RNA polymerase alpha subunit"/>
    <property type="match status" value="1"/>
</dbReference>
<evidence type="ECO:0000313" key="2">
    <source>
        <dbReference type="EMBL" id="QAV18871.1"/>
    </source>
</evidence>
<name>A0A410WXB2_9BACL</name>
<organism evidence="2 3">
    <name type="scientific">Paenibacillus chitinolyticus</name>
    <dbReference type="NCBI Taxonomy" id="79263"/>
    <lineage>
        <taxon>Bacteria</taxon>
        <taxon>Bacillati</taxon>
        <taxon>Bacillota</taxon>
        <taxon>Bacilli</taxon>
        <taxon>Bacillales</taxon>
        <taxon>Paenibacillaceae</taxon>
        <taxon>Paenibacillus</taxon>
    </lineage>
</organism>
<reference evidence="1 4" key="2">
    <citation type="submission" date="2022-05" db="EMBL/GenBank/DDBJ databases">
        <title>Genome Sequencing of Bee-Associated Microbes.</title>
        <authorList>
            <person name="Dunlap C."/>
        </authorList>
    </citation>
    <scope>NUCLEOTIDE SEQUENCE [LARGE SCALE GENOMIC DNA]</scope>
    <source>
        <strain evidence="1 4">NRRL B-23120</strain>
    </source>
</reference>
<sequence>MSTPITLDYLIKNIDQPLMNLLDIKDDFRNETPVEDLFVNPGANRETRVINALRRGGICNLENVMNVKFSYIYRLRNMGKVSITVLLNAIVNHYHINSLIPCLKSRSDYQEEYKNIVCTIEPILLQKISTCMFQNLSLEQQRKLLKLITGQ</sequence>
<gene>
    <name evidence="1" type="ORF">M5X16_28145</name>
    <name evidence="2" type="ORF">PC41400_14765</name>
</gene>
<dbReference type="EMBL" id="JAMDMJ010000053">
    <property type="protein sequence ID" value="MCY9599620.1"/>
    <property type="molecule type" value="Genomic_DNA"/>
</dbReference>
<evidence type="ECO:0000313" key="4">
    <source>
        <dbReference type="Proteomes" id="UP001527202"/>
    </source>
</evidence>
<keyword evidence="4" id="KW-1185">Reference proteome</keyword>
<dbReference type="OrthoDB" id="9892306at2"/>
<evidence type="ECO:0000313" key="1">
    <source>
        <dbReference type="EMBL" id="MCY9599620.1"/>
    </source>
</evidence>